<keyword evidence="1" id="KW-0472">Membrane</keyword>
<feature type="transmembrane region" description="Helical" evidence="1">
    <location>
        <begin position="201"/>
        <end position="222"/>
    </location>
</feature>
<organism evidence="3 4">
    <name type="scientific">Anaerosporomusa subterranea</name>
    <dbReference type="NCBI Taxonomy" id="1794912"/>
    <lineage>
        <taxon>Bacteria</taxon>
        <taxon>Bacillati</taxon>
        <taxon>Bacillota</taxon>
        <taxon>Negativicutes</taxon>
        <taxon>Acetonemataceae</taxon>
        <taxon>Anaerosporomusa</taxon>
    </lineage>
</organism>
<proteinExistence type="predicted"/>
<dbReference type="Proteomes" id="UP000076268">
    <property type="component" value="Unassembled WGS sequence"/>
</dbReference>
<evidence type="ECO:0000259" key="2">
    <source>
        <dbReference type="Pfam" id="PF01569"/>
    </source>
</evidence>
<keyword evidence="4" id="KW-1185">Reference proteome</keyword>
<feature type="domain" description="Phosphatidic acid phosphatase type 2/haloperoxidase" evidence="2">
    <location>
        <begin position="93"/>
        <end position="221"/>
    </location>
</feature>
<sequence>MNRTMVTRQILATFGLLLAALALFELTNIDLLLQDRLFLEPAHRWLVDAKDPVWRFLLYDGPKGALVLMGIGLLISYIASFRSAKLRPHRRRLLVLLLAMSFVPLLIAGLKSYTNVYTPDQLARYSGDKPYVKVFESYPPDFHQTDRGRGFPAGHASGGFALMALYFFFRQKQHRLIGWLFGFGLGWAMGLYQMFKGAHFLSHTVVTMLGAWLIILIIYRLAGCEEDANKTELHSV</sequence>
<dbReference type="STRING" id="1794912.AXX12_05740"/>
<dbReference type="CDD" id="cd03396">
    <property type="entry name" value="PAP2_like_6"/>
    <property type="match status" value="1"/>
</dbReference>
<gene>
    <name evidence="3" type="ORF">AXX12_05740</name>
</gene>
<feature type="transmembrane region" description="Helical" evidence="1">
    <location>
        <begin position="93"/>
        <end position="110"/>
    </location>
</feature>
<dbReference type="SUPFAM" id="SSF48317">
    <property type="entry name" value="Acid phosphatase/Vanadium-dependent haloperoxidase"/>
    <property type="match status" value="1"/>
</dbReference>
<keyword evidence="1" id="KW-1133">Transmembrane helix</keyword>
<evidence type="ECO:0000313" key="3">
    <source>
        <dbReference type="EMBL" id="KYZ75943.1"/>
    </source>
</evidence>
<name>A0A154BPJ2_ANASB</name>
<feature type="transmembrane region" description="Helical" evidence="1">
    <location>
        <begin position="176"/>
        <end position="195"/>
    </location>
</feature>
<accession>A0A154BPJ2</accession>
<feature type="transmembrane region" description="Helical" evidence="1">
    <location>
        <begin position="64"/>
        <end position="81"/>
    </location>
</feature>
<dbReference type="InterPro" id="IPR000326">
    <property type="entry name" value="PAP2/HPO"/>
</dbReference>
<dbReference type="EMBL" id="LSGP01000017">
    <property type="protein sequence ID" value="KYZ75943.1"/>
    <property type="molecule type" value="Genomic_DNA"/>
</dbReference>
<reference evidence="3 4" key="1">
    <citation type="submission" date="2016-02" db="EMBL/GenBank/DDBJ databases">
        <title>Anaerosporomusa subterraneum gen. nov., sp. nov., a spore-forming obligate anaerobe isolated from saprolite.</title>
        <authorList>
            <person name="Choi J.K."/>
            <person name="Shah M."/>
            <person name="Yee N."/>
        </authorList>
    </citation>
    <scope>NUCLEOTIDE SEQUENCE [LARGE SCALE GENOMIC DNA]</scope>
    <source>
        <strain evidence="3 4">RU4</strain>
    </source>
</reference>
<comment type="caution">
    <text evidence="3">The sequence shown here is derived from an EMBL/GenBank/DDBJ whole genome shotgun (WGS) entry which is preliminary data.</text>
</comment>
<dbReference type="Pfam" id="PF01569">
    <property type="entry name" value="PAP2"/>
    <property type="match status" value="1"/>
</dbReference>
<evidence type="ECO:0000313" key="4">
    <source>
        <dbReference type="Proteomes" id="UP000076268"/>
    </source>
</evidence>
<keyword evidence="1" id="KW-0812">Transmembrane</keyword>
<feature type="transmembrane region" description="Helical" evidence="1">
    <location>
        <begin position="150"/>
        <end position="169"/>
    </location>
</feature>
<dbReference type="RefSeq" id="WP_066240521.1">
    <property type="nucleotide sequence ID" value="NZ_LSGP01000017.1"/>
</dbReference>
<protein>
    <recommendedName>
        <fullName evidence="2">Phosphatidic acid phosphatase type 2/haloperoxidase domain-containing protein</fullName>
    </recommendedName>
</protein>
<dbReference type="AlphaFoldDB" id="A0A154BPJ2"/>
<evidence type="ECO:0000256" key="1">
    <source>
        <dbReference type="SAM" id="Phobius"/>
    </source>
</evidence>
<dbReference type="OrthoDB" id="7348799at2"/>
<dbReference type="InterPro" id="IPR036938">
    <property type="entry name" value="PAP2/HPO_sf"/>
</dbReference>
<dbReference type="Gene3D" id="1.20.144.10">
    <property type="entry name" value="Phosphatidic acid phosphatase type 2/haloperoxidase"/>
    <property type="match status" value="1"/>
</dbReference>